<sequence>MKVAYFLGTLNRGGMETLLLDVFRQSREVSYQMICVYREDGQLSENYASLGISMYKLTPRKGFDFAYLRSLRKYFLSQHVDIVHAQHPLEACYAWLACLGTKIKIVQSFHGYDFHQTRKGHLILEWMIHRVDLNIFVSETQKRYYVRKYGLSSSEKQAVVYNGVDFNRLYVEKKDEIFRETGKLILGSVGNFVQGRDQLTICRFLACLKQKGIAFRFLFIGKKDNHQPQLYDCCVRFCQEHNLEDDVLFLGGREDVASILSQLDAFIYATDHDTFGIAVVEAIAMGIPVFVNDWEVMREITNEGELATLYRTKEEAHLLTRFMDFVENPEFYKQKARQSAVTIKTKYSIARHVKMLEQHYRALLSNI</sequence>
<dbReference type="EMBL" id="CP032819">
    <property type="protein sequence ID" value="AZS30631.1"/>
    <property type="molecule type" value="Genomic_DNA"/>
</dbReference>
<dbReference type="InterPro" id="IPR050194">
    <property type="entry name" value="Glycosyltransferase_grp1"/>
</dbReference>
<dbReference type="RefSeq" id="WP_106481283.1">
    <property type="nucleotide sequence ID" value="NZ_CP032819.1"/>
</dbReference>
<reference evidence="3 4" key="1">
    <citation type="submission" date="2018-10" db="EMBL/GenBank/DDBJ databases">
        <title>Butyricimonas faecalis sp. nov., isolated from human faeces and emended description of the genus Butyricimonas.</title>
        <authorList>
            <person name="Le Roy T."/>
            <person name="Van der Smissen P."/>
            <person name="Paquot A."/>
            <person name="Delzenne N."/>
            <person name="Muccioli G."/>
            <person name="Collet J.-F."/>
            <person name="Cani P.D."/>
        </authorList>
    </citation>
    <scope>NUCLEOTIDE SEQUENCE [LARGE SCALE GENOMIC DNA]</scope>
    <source>
        <strain evidence="3 4">H184</strain>
    </source>
</reference>
<dbReference type="CDD" id="cd03801">
    <property type="entry name" value="GT4_PimA-like"/>
    <property type="match status" value="1"/>
</dbReference>
<dbReference type="Gene3D" id="3.40.50.2000">
    <property type="entry name" value="Glycogen Phosphorylase B"/>
    <property type="match status" value="2"/>
</dbReference>
<dbReference type="PANTHER" id="PTHR45947:SF3">
    <property type="entry name" value="SULFOQUINOVOSYL TRANSFERASE SQD2"/>
    <property type="match status" value="1"/>
</dbReference>
<dbReference type="SUPFAM" id="SSF53756">
    <property type="entry name" value="UDP-Glycosyltransferase/glycogen phosphorylase"/>
    <property type="match status" value="1"/>
</dbReference>
<dbReference type="Pfam" id="PF00534">
    <property type="entry name" value="Glycos_transf_1"/>
    <property type="match status" value="1"/>
</dbReference>
<dbReference type="GO" id="GO:0016757">
    <property type="term" value="F:glycosyltransferase activity"/>
    <property type="evidence" value="ECO:0007669"/>
    <property type="project" value="InterPro"/>
</dbReference>
<evidence type="ECO:0000259" key="1">
    <source>
        <dbReference type="Pfam" id="PF00534"/>
    </source>
</evidence>
<dbReference type="Proteomes" id="UP000270673">
    <property type="component" value="Chromosome"/>
</dbReference>
<dbReference type="OrthoDB" id="7560678at2"/>
<dbReference type="InterPro" id="IPR028098">
    <property type="entry name" value="Glyco_trans_4-like_N"/>
</dbReference>
<dbReference type="InterPro" id="IPR001296">
    <property type="entry name" value="Glyco_trans_1"/>
</dbReference>
<dbReference type="AlphaFoldDB" id="A0A3Q9IQ57"/>
<keyword evidence="4" id="KW-1185">Reference proteome</keyword>
<evidence type="ECO:0000259" key="2">
    <source>
        <dbReference type="Pfam" id="PF13439"/>
    </source>
</evidence>
<feature type="domain" description="Glycosyl transferase family 1" evidence="1">
    <location>
        <begin position="174"/>
        <end position="334"/>
    </location>
</feature>
<keyword evidence="3" id="KW-0808">Transferase</keyword>
<accession>A0A3Q9IQ57</accession>
<protein>
    <submittedName>
        <fullName evidence="3">Glycosyltransferase</fullName>
    </submittedName>
</protein>
<feature type="domain" description="Glycosyltransferase subfamily 4-like N-terminal" evidence="2">
    <location>
        <begin position="13"/>
        <end position="168"/>
    </location>
</feature>
<organism evidence="3 4">
    <name type="scientific">Butyricimonas faecalis</name>
    <dbReference type="NCBI Taxonomy" id="2093856"/>
    <lineage>
        <taxon>Bacteria</taxon>
        <taxon>Pseudomonadati</taxon>
        <taxon>Bacteroidota</taxon>
        <taxon>Bacteroidia</taxon>
        <taxon>Bacteroidales</taxon>
        <taxon>Odoribacteraceae</taxon>
        <taxon>Butyricimonas</taxon>
    </lineage>
</organism>
<dbReference type="KEGG" id="buy:D8S85_14460"/>
<dbReference type="PANTHER" id="PTHR45947">
    <property type="entry name" value="SULFOQUINOVOSYL TRANSFERASE SQD2"/>
    <property type="match status" value="1"/>
</dbReference>
<proteinExistence type="predicted"/>
<evidence type="ECO:0000313" key="4">
    <source>
        <dbReference type="Proteomes" id="UP000270673"/>
    </source>
</evidence>
<name>A0A3Q9IQ57_9BACT</name>
<dbReference type="Pfam" id="PF13439">
    <property type="entry name" value="Glyco_transf_4"/>
    <property type="match status" value="1"/>
</dbReference>
<gene>
    <name evidence="3" type="ORF">D8S85_14460</name>
</gene>
<evidence type="ECO:0000313" key="3">
    <source>
        <dbReference type="EMBL" id="AZS30631.1"/>
    </source>
</evidence>